<evidence type="ECO:0000313" key="2">
    <source>
        <dbReference type="EMBL" id="KMO66921.1"/>
    </source>
</evidence>
<dbReference type="Gene3D" id="1.10.287.1060">
    <property type="entry name" value="ESAT-6-like"/>
    <property type="match status" value="1"/>
</dbReference>
<evidence type="ECO:0000256" key="1">
    <source>
        <dbReference type="RuleBase" id="RU362001"/>
    </source>
</evidence>
<dbReference type="InterPro" id="IPR010310">
    <property type="entry name" value="T7SS_ESAT-6-like"/>
</dbReference>
<accession>A0A0J6Y0W0</accession>
<dbReference type="OrthoDB" id="3387628at2"/>
<organism evidence="2 3">
    <name type="scientific">Mycolicibacterium chubuense</name>
    <name type="common">Mycobacterium chubuense</name>
    <dbReference type="NCBI Taxonomy" id="1800"/>
    <lineage>
        <taxon>Bacteria</taxon>
        <taxon>Bacillati</taxon>
        <taxon>Actinomycetota</taxon>
        <taxon>Actinomycetes</taxon>
        <taxon>Mycobacteriales</taxon>
        <taxon>Mycobacteriaceae</taxon>
        <taxon>Mycolicibacterium</taxon>
    </lineage>
</organism>
<gene>
    <name evidence="2" type="primary">esxA</name>
    <name evidence="2" type="ORF">MCHUDSM44219_05696</name>
</gene>
<comment type="caution">
    <text evidence="2">The sequence shown here is derived from an EMBL/GenBank/DDBJ whole genome shotgun (WGS) entry which is preliminary data.</text>
</comment>
<evidence type="ECO:0000313" key="3">
    <source>
        <dbReference type="Proteomes" id="UP000036176"/>
    </source>
</evidence>
<dbReference type="NCBIfam" id="TIGR03930">
    <property type="entry name" value="WXG100_ESAT6"/>
    <property type="match status" value="1"/>
</dbReference>
<dbReference type="PATRIC" id="fig|1800.3.peg.5742"/>
<dbReference type="EMBL" id="JYNX01000094">
    <property type="protein sequence ID" value="KMO66921.1"/>
    <property type="molecule type" value="Genomic_DNA"/>
</dbReference>
<dbReference type="RefSeq" id="WP_053081415.1">
    <property type="nucleotide sequence ID" value="NZ_JYNX01000094.1"/>
</dbReference>
<dbReference type="InterPro" id="IPR036689">
    <property type="entry name" value="ESAT-6-like_sf"/>
</dbReference>
<protein>
    <recommendedName>
        <fullName evidence="1">ESAT-6-like protein</fullName>
    </recommendedName>
</protein>
<reference evidence="2 3" key="1">
    <citation type="journal article" date="2015" name="Genome Biol. Evol.">
        <title>Characterization of Three Mycobacterium spp. with Potential Use in Bioremediation by Genome Sequencing and Comparative Genomics.</title>
        <authorList>
            <person name="Das S."/>
            <person name="Pettersson B.M."/>
            <person name="Behra P.R."/>
            <person name="Ramesh M."/>
            <person name="Dasgupta S."/>
            <person name="Bhattacharya A."/>
            <person name="Kirsebom L.A."/>
        </authorList>
    </citation>
    <scope>NUCLEOTIDE SEQUENCE [LARGE SCALE GENOMIC DNA]</scope>
    <source>
        <strain evidence="2 3">DSM 44219</strain>
    </source>
</reference>
<dbReference type="SUPFAM" id="SSF140453">
    <property type="entry name" value="EsxAB dimer-like"/>
    <property type="match status" value="1"/>
</dbReference>
<sequence>MTSGSINYNFAGIESDSAEIASAVNRVNGLMSEGHSALNSLQAAWMGTGSDSYQVMQQRWNQNSEELNLALQNLGQAVANAGHDMGGTENSVASTFSV</sequence>
<dbReference type="AlphaFoldDB" id="A0A0J6Y0W0"/>
<name>A0A0J6Y0W0_MYCCU</name>
<dbReference type="Pfam" id="PF06013">
    <property type="entry name" value="WXG100"/>
    <property type="match status" value="1"/>
</dbReference>
<dbReference type="Proteomes" id="UP000036176">
    <property type="component" value="Unassembled WGS sequence"/>
</dbReference>
<keyword evidence="3" id="KW-1185">Reference proteome</keyword>
<proteinExistence type="inferred from homology"/>
<comment type="similarity">
    <text evidence="1">Belongs to the WXG100 family.</text>
</comment>